<dbReference type="Proteomes" id="UP001177140">
    <property type="component" value="Unassembled WGS sequence"/>
</dbReference>
<keyword evidence="3" id="KW-0238">DNA-binding</keyword>
<proteinExistence type="predicted"/>
<protein>
    <recommendedName>
        <fullName evidence="6">TF-B3 domain-containing protein</fullName>
    </recommendedName>
</protein>
<evidence type="ECO:0000256" key="2">
    <source>
        <dbReference type="ARBA" id="ARBA00023015"/>
    </source>
</evidence>
<accession>A0AA41UZQ5</accession>
<dbReference type="SMART" id="SM01019">
    <property type="entry name" value="B3"/>
    <property type="match status" value="1"/>
</dbReference>
<evidence type="ECO:0000256" key="3">
    <source>
        <dbReference type="ARBA" id="ARBA00023125"/>
    </source>
</evidence>
<dbReference type="GO" id="GO:0005634">
    <property type="term" value="C:nucleus"/>
    <property type="evidence" value="ECO:0007669"/>
    <property type="project" value="UniProtKB-SubCell"/>
</dbReference>
<dbReference type="InterPro" id="IPR044800">
    <property type="entry name" value="LEC2-like"/>
</dbReference>
<evidence type="ECO:0000259" key="6">
    <source>
        <dbReference type="PROSITE" id="PS50863"/>
    </source>
</evidence>
<evidence type="ECO:0000256" key="5">
    <source>
        <dbReference type="ARBA" id="ARBA00023242"/>
    </source>
</evidence>
<dbReference type="Pfam" id="PF02362">
    <property type="entry name" value="B3"/>
    <property type="match status" value="1"/>
</dbReference>
<dbReference type="GO" id="GO:0003677">
    <property type="term" value="F:DNA binding"/>
    <property type="evidence" value="ECO:0007669"/>
    <property type="project" value="UniProtKB-KW"/>
</dbReference>
<dbReference type="CDD" id="cd10017">
    <property type="entry name" value="B3_DNA"/>
    <property type="match status" value="1"/>
</dbReference>
<keyword evidence="2" id="KW-0805">Transcription regulation</keyword>
<sequence>MLKSEEDLHQNYPLTTHTSLEHDFLKLLTVEQVMDMFKDGSYDTKLKEFAANSKQDKEPGSSLSSFTGSASHKAVTYQQLFHKQLTLSDVGKLNRLVIPKRYAEAYFPPVSTEEKEAGVPDDVPLPVYDREMNCWNFRYLFWRSSQSYVFTKGWIRFVKIKKLMAGDVVKFYRCECREEQKAFYMIDVESSNRDAASEGGSAENRVDLQLGIGQVPSNESGPSGKTKQLRQNKADNVIVEVAPPQPQPQEEKKTFIRLFGVNIS</sequence>
<keyword evidence="4" id="KW-0804">Transcription</keyword>
<keyword evidence="5" id="KW-0539">Nucleus</keyword>
<keyword evidence="8" id="KW-1185">Reference proteome</keyword>
<evidence type="ECO:0000313" key="8">
    <source>
        <dbReference type="Proteomes" id="UP001177140"/>
    </source>
</evidence>
<organism evidence="7 8">
    <name type="scientific">Papaver nudicaule</name>
    <name type="common">Iceland poppy</name>
    <dbReference type="NCBI Taxonomy" id="74823"/>
    <lineage>
        <taxon>Eukaryota</taxon>
        <taxon>Viridiplantae</taxon>
        <taxon>Streptophyta</taxon>
        <taxon>Embryophyta</taxon>
        <taxon>Tracheophyta</taxon>
        <taxon>Spermatophyta</taxon>
        <taxon>Magnoliopsida</taxon>
        <taxon>Ranunculales</taxon>
        <taxon>Papaveraceae</taxon>
        <taxon>Papaveroideae</taxon>
        <taxon>Papaver</taxon>
    </lineage>
</organism>
<evidence type="ECO:0000313" key="7">
    <source>
        <dbReference type="EMBL" id="MCL7028895.1"/>
    </source>
</evidence>
<dbReference type="PROSITE" id="PS50863">
    <property type="entry name" value="B3"/>
    <property type="match status" value="1"/>
</dbReference>
<reference evidence="7" key="1">
    <citation type="submission" date="2022-03" db="EMBL/GenBank/DDBJ databases">
        <title>A functionally conserved STORR gene fusion in Papaver species that diverged 16.8 million years ago.</title>
        <authorList>
            <person name="Catania T."/>
        </authorList>
    </citation>
    <scope>NUCLEOTIDE SEQUENCE</scope>
    <source>
        <strain evidence="7">S-191538</strain>
    </source>
</reference>
<dbReference type="InterPro" id="IPR003340">
    <property type="entry name" value="B3_DNA-bd"/>
</dbReference>
<evidence type="ECO:0000256" key="1">
    <source>
        <dbReference type="ARBA" id="ARBA00004123"/>
    </source>
</evidence>
<dbReference type="Gene3D" id="2.40.330.10">
    <property type="entry name" value="DNA-binding pseudobarrel domain"/>
    <property type="match status" value="1"/>
</dbReference>
<dbReference type="AlphaFoldDB" id="A0AA41UZQ5"/>
<dbReference type="GO" id="GO:0003700">
    <property type="term" value="F:DNA-binding transcription factor activity"/>
    <property type="evidence" value="ECO:0007669"/>
    <property type="project" value="InterPro"/>
</dbReference>
<dbReference type="PANTHER" id="PTHR31140">
    <property type="entry name" value="B3 DOMAIN-CONTAINING TRANSCRIPTION FACTOR ABI3"/>
    <property type="match status" value="1"/>
</dbReference>
<dbReference type="SUPFAM" id="SSF101936">
    <property type="entry name" value="DNA-binding pseudobarrel domain"/>
    <property type="match status" value="1"/>
</dbReference>
<comment type="caution">
    <text evidence="7">The sequence shown here is derived from an EMBL/GenBank/DDBJ whole genome shotgun (WGS) entry which is preliminary data.</text>
</comment>
<dbReference type="InterPro" id="IPR015300">
    <property type="entry name" value="DNA-bd_pseudobarrel_sf"/>
</dbReference>
<evidence type="ECO:0000256" key="4">
    <source>
        <dbReference type="ARBA" id="ARBA00023163"/>
    </source>
</evidence>
<feature type="domain" description="TF-B3" evidence="6">
    <location>
        <begin position="81"/>
        <end position="192"/>
    </location>
</feature>
<gene>
    <name evidence="7" type="ORF">MKW94_007548</name>
</gene>
<name>A0AA41UZQ5_PAPNU</name>
<comment type="subcellular location">
    <subcellularLocation>
        <location evidence="1">Nucleus</location>
    </subcellularLocation>
</comment>
<dbReference type="EMBL" id="JAJJMA010084477">
    <property type="protein sequence ID" value="MCL7028895.1"/>
    <property type="molecule type" value="Genomic_DNA"/>
</dbReference>
<dbReference type="PANTHER" id="PTHR31140:SF58">
    <property type="entry name" value="DNA-BINDING PROTEIN RAV1"/>
    <property type="match status" value="1"/>
</dbReference>